<dbReference type="Pfam" id="PF17863">
    <property type="entry name" value="AAA_lid_2"/>
    <property type="match status" value="1"/>
</dbReference>
<dbReference type="SMART" id="SM00327">
    <property type="entry name" value="VWA"/>
    <property type="match status" value="1"/>
</dbReference>
<dbReference type="Pfam" id="PF13519">
    <property type="entry name" value="VWA_2"/>
    <property type="match status" value="1"/>
</dbReference>
<evidence type="ECO:0000259" key="2">
    <source>
        <dbReference type="PROSITE" id="PS50234"/>
    </source>
</evidence>
<organism evidence="3 4">
    <name type="scientific">Glacieibacterium frigidum</name>
    <dbReference type="NCBI Taxonomy" id="2593303"/>
    <lineage>
        <taxon>Bacteria</taxon>
        <taxon>Pseudomonadati</taxon>
        <taxon>Pseudomonadota</taxon>
        <taxon>Alphaproteobacteria</taxon>
        <taxon>Sphingomonadales</taxon>
        <taxon>Sphingosinicellaceae</taxon>
        <taxon>Glacieibacterium</taxon>
    </lineage>
</organism>
<accession>A0A552UAG0</accession>
<dbReference type="Proteomes" id="UP000317894">
    <property type="component" value="Unassembled WGS sequence"/>
</dbReference>
<dbReference type="PANTHER" id="PTHR43473">
    <property type="entry name" value="MAGNESIUM-CHELATASE SUBUNIT CHLD, CHLOROPLASTIC"/>
    <property type="match status" value="1"/>
</dbReference>
<dbReference type="InterPro" id="IPR036465">
    <property type="entry name" value="vWFA_dom_sf"/>
</dbReference>
<protein>
    <submittedName>
        <fullName evidence="3">Magnesium chelatase subunit D</fullName>
    </submittedName>
</protein>
<evidence type="ECO:0000313" key="3">
    <source>
        <dbReference type="EMBL" id="TRW15195.1"/>
    </source>
</evidence>
<proteinExistence type="predicted"/>
<dbReference type="SUPFAM" id="SSF52540">
    <property type="entry name" value="P-loop containing nucleoside triphosphate hydrolases"/>
    <property type="match status" value="1"/>
</dbReference>
<dbReference type="RefSeq" id="WP_144335364.1">
    <property type="nucleotide sequence ID" value="NZ_VJWA01000002.1"/>
</dbReference>
<feature type="domain" description="VWFA" evidence="2">
    <location>
        <begin position="386"/>
        <end position="526"/>
    </location>
</feature>
<dbReference type="NCBIfam" id="NF009943">
    <property type="entry name" value="PRK13406.1"/>
    <property type="match status" value="1"/>
</dbReference>
<dbReference type="AlphaFoldDB" id="A0A552UAG0"/>
<dbReference type="InterPro" id="IPR041628">
    <property type="entry name" value="ChlI/MoxR_AAA_lid"/>
</dbReference>
<dbReference type="PROSITE" id="PS50234">
    <property type="entry name" value="VWFA"/>
    <property type="match status" value="1"/>
</dbReference>
<comment type="caution">
    <text evidence="3">The sequence shown here is derived from an EMBL/GenBank/DDBJ whole genome shotgun (WGS) entry which is preliminary data.</text>
</comment>
<feature type="region of interest" description="Disordered" evidence="1">
    <location>
        <begin position="299"/>
        <end position="342"/>
    </location>
</feature>
<feature type="region of interest" description="Disordered" evidence="1">
    <location>
        <begin position="241"/>
        <end position="274"/>
    </location>
</feature>
<evidence type="ECO:0000256" key="1">
    <source>
        <dbReference type="SAM" id="MobiDB-lite"/>
    </source>
</evidence>
<dbReference type="InterPro" id="IPR027417">
    <property type="entry name" value="P-loop_NTPase"/>
</dbReference>
<dbReference type="Gene3D" id="3.40.50.410">
    <property type="entry name" value="von Willebrand factor, type A domain"/>
    <property type="match status" value="1"/>
</dbReference>
<reference evidence="3 4" key="1">
    <citation type="submission" date="2019-07" db="EMBL/GenBank/DDBJ databases">
        <title>Novel species isolated from glacier.</title>
        <authorList>
            <person name="Liu Q."/>
            <person name="Xin Y.-H."/>
        </authorList>
    </citation>
    <scope>NUCLEOTIDE SEQUENCE [LARGE SCALE GENOMIC DNA]</scope>
    <source>
        <strain evidence="3 4">LB1R16</strain>
    </source>
</reference>
<dbReference type="Gene3D" id="1.10.8.80">
    <property type="entry name" value="Magnesium chelatase subunit I, C-Terminal domain"/>
    <property type="match status" value="1"/>
</dbReference>
<sequence length="565" mass="57428">MTAALELFAVDPLGLGGIVLRGPADGGRDRWLADLTERLETPPRRLPSGIDDARLLGGLDVAATLAAGRPVVARGLLAEADGGVIVVPMAERLGDGLAGRLAGVLDAGEVVVERDGAGGRSAARVGVVLLDEGVDDEAVATSLAERAGLWISADKAPGDPALVVAARARLAELAAPSPDILAALCGAALVLGVDSARATIFALRAARAAAALAGRREIEDEDVALAARLVLGPRATRLPDAEPEAAQGDAPPADPPPPGEDGEPSGGDADSEARAQAADALTDLVLAAARSAVPADLLSGTVKRRRSRKPGPEGGRGAGERRPSWRRGRPAGTRSGMPGGGKRLALAATLGAAAVWQRARGATEGRVIVHRDDLRIRRFETRAETTAIVVVDASGSAALARLAEAKGAVELLLAQAYVLRTQVALVTFRGQGATLLLPPTRSLTRARRALAELAGGGGTPLAAGLDMALTLALAERARGRTPQLVILTDGRGNVARVPEAGRAQAVLDADAAARAIADAGIASALIDTAPRPRAETRAFAGVLGARYIFLPRVEAGGIADAVRAA</sequence>
<dbReference type="SUPFAM" id="SSF53300">
    <property type="entry name" value="vWA-like"/>
    <property type="match status" value="1"/>
</dbReference>
<dbReference type="OrthoDB" id="9775079at2"/>
<evidence type="ECO:0000313" key="4">
    <source>
        <dbReference type="Proteomes" id="UP000317894"/>
    </source>
</evidence>
<dbReference type="InterPro" id="IPR002035">
    <property type="entry name" value="VWF_A"/>
</dbReference>
<dbReference type="Gene3D" id="3.40.50.300">
    <property type="entry name" value="P-loop containing nucleotide triphosphate hydrolases"/>
    <property type="match status" value="1"/>
</dbReference>
<dbReference type="EMBL" id="VJWA01000002">
    <property type="protein sequence ID" value="TRW15195.1"/>
    <property type="molecule type" value="Genomic_DNA"/>
</dbReference>
<name>A0A552UAG0_9SPHN</name>
<gene>
    <name evidence="3" type="ORF">FMM06_16290</name>
</gene>
<keyword evidence="4" id="KW-1185">Reference proteome</keyword>
<dbReference type="PANTHER" id="PTHR43473:SF2">
    <property type="entry name" value="MAGNESIUM-CHELATASE SUBUNIT CHLD, CHLOROPLASTIC"/>
    <property type="match status" value="1"/>
</dbReference>